<dbReference type="Proteomes" id="UP000195489">
    <property type="component" value="Chromosome 13"/>
</dbReference>
<keyword evidence="12" id="KW-1185">Reference proteome</keyword>
<feature type="transmembrane region" description="Helical" evidence="8">
    <location>
        <begin position="121"/>
        <end position="144"/>
    </location>
</feature>
<dbReference type="InterPro" id="IPR036259">
    <property type="entry name" value="MFS_trans_sf"/>
</dbReference>
<feature type="transmembrane region" description="Helical" evidence="8">
    <location>
        <begin position="206"/>
        <end position="229"/>
    </location>
</feature>
<evidence type="ECO:0000256" key="4">
    <source>
        <dbReference type="ARBA" id="ARBA00022927"/>
    </source>
</evidence>
<dbReference type="RefSeq" id="XP_016654637.1">
    <property type="nucleotide sequence ID" value="XM_016799332.1"/>
</dbReference>
<reference evidence="13 14" key="3">
    <citation type="submission" date="2016-08" db="EMBL/GenBank/DDBJ databases">
        <authorList>
            <consortium name="Pathogen Informatics"/>
        </authorList>
    </citation>
    <scope>NUCLEOTIDE SEQUENCE [LARGE SCALE GENOMIC DNA]</scope>
    <source>
        <strain evidence="9 14">AJ</strain>
        <strain evidence="11">AS</strain>
        <strain evidence="10 13">CB</strain>
    </source>
</reference>
<dbReference type="EMBL" id="LT608165">
    <property type="protein sequence ID" value="SCM08521.1"/>
    <property type="molecule type" value="Genomic_DNA"/>
</dbReference>
<organism evidence="9 14">
    <name type="scientific">Plasmodium chabaudi chabaudi</name>
    <dbReference type="NCBI Taxonomy" id="31271"/>
    <lineage>
        <taxon>Eukaryota</taxon>
        <taxon>Sar</taxon>
        <taxon>Alveolata</taxon>
        <taxon>Apicomplexa</taxon>
        <taxon>Aconoidasida</taxon>
        <taxon>Haemosporida</taxon>
        <taxon>Plasmodiidae</taxon>
        <taxon>Plasmodium</taxon>
        <taxon>Plasmodium (Vinckeia)</taxon>
    </lineage>
</organism>
<keyword evidence="2 8" id="KW-0813">Transport</keyword>
<reference evidence="11" key="2">
    <citation type="submission" date="2014-05" db="EMBL/GenBank/DDBJ databases">
        <authorList>
            <person name="Aslett M.A."/>
            <person name="De Silva N."/>
        </authorList>
    </citation>
    <scope>NUCLEOTIDE SEQUENCE</scope>
    <source>
        <strain evidence="11">AS</strain>
    </source>
</reference>
<evidence type="ECO:0000313" key="10">
    <source>
        <dbReference type="EMBL" id="SCM08521.1"/>
    </source>
</evidence>
<evidence type="ECO:0000256" key="3">
    <source>
        <dbReference type="ARBA" id="ARBA00022692"/>
    </source>
</evidence>
<dbReference type="GO" id="GO:0012505">
    <property type="term" value="C:endomembrane system"/>
    <property type="evidence" value="ECO:0007669"/>
    <property type="project" value="UniProtKB-ARBA"/>
</dbReference>
<dbReference type="GO" id="GO:0015031">
    <property type="term" value="P:protein transport"/>
    <property type="evidence" value="ECO:0007669"/>
    <property type="project" value="UniProtKB-KW"/>
</dbReference>
<keyword evidence="3 8" id="KW-0812">Transmembrane</keyword>
<dbReference type="GeneID" id="3490909"/>
<keyword evidence="5 8" id="KW-1133">Transmembrane helix</keyword>
<feature type="transmembrane region" description="Helical" evidence="8">
    <location>
        <begin position="150"/>
        <end position="171"/>
    </location>
</feature>
<dbReference type="SUPFAM" id="SSF103473">
    <property type="entry name" value="MFS general substrate transporter"/>
    <property type="match status" value="1"/>
</dbReference>
<dbReference type="GO" id="GO:0005737">
    <property type="term" value="C:cytoplasm"/>
    <property type="evidence" value="ECO:0007669"/>
    <property type="project" value="UniProtKB-ARBA"/>
</dbReference>
<evidence type="ECO:0000256" key="5">
    <source>
        <dbReference type="ARBA" id="ARBA00022989"/>
    </source>
</evidence>
<evidence type="ECO:0000313" key="12">
    <source>
        <dbReference type="Proteomes" id="UP000071118"/>
    </source>
</evidence>
<dbReference type="VEuPathDB" id="PlasmoDB:PCHAS_1341800"/>
<dbReference type="OrthoDB" id="660759at2759"/>
<feature type="transmembrane region" description="Helical" evidence="8">
    <location>
        <begin position="183"/>
        <end position="200"/>
    </location>
</feature>
<evidence type="ECO:0000313" key="14">
    <source>
        <dbReference type="Proteomes" id="UP000507163"/>
    </source>
</evidence>
<dbReference type="InterPro" id="IPR007305">
    <property type="entry name" value="Vesicle_transpt_Got1/SFT2"/>
</dbReference>
<sequence>MGGENNFDGLSFYENNNFQNPNRDFMRGTMDDNNSRSEEKGLLEKAISFSKKGAETIQKGIKKTLDKTNLNNSPSLISNSTTADTGSMFSNFPSFTNQNRENSTNSIYAFTTLLSYKNFPLFCLLFGISIVFMILALFTLPMIVITPRQFGFFFTLASICFVSSLAFLKGFSNLYAHLTEKKRLPFTSAYILSLIATLYYTVISPFYLFALITSIVQVFALISFIVSYIPGGANVIKMVLSGMYNYIKGLFRRDNSSDLPF</sequence>
<reference evidence="11 12" key="1">
    <citation type="journal article" date="2014" name="BMC Biol.">
        <title>A comprehensive evaluation of rodent malaria parasite genomes and gene expression.</title>
        <authorList>
            <person name="Otto T.D."/>
            <person name="Bohme U."/>
            <person name="Jackson A.P."/>
            <person name="Hunt M."/>
            <person name="Franke-Fayard B."/>
            <person name="Hoeijmakers W.A."/>
            <person name="Religa A.A."/>
            <person name="Robertson L."/>
            <person name="Sanders M."/>
            <person name="Ogun S.A."/>
            <person name="Cunningham D."/>
            <person name="Erhart A."/>
            <person name="Billker O."/>
            <person name="Khan S.M."/>
            <person name="Stunnenberg H.G."/>
            <person name="Langhorne J."/>
            <person name="Holder A.A."/>
            <person name="Waters A.P."/>
            <person name="Newbold C.I."/>
            <person name="Pain A."/>
            <person name="Berriman M."/>
            <person name="Janse C.J."/>
        </authorList>
    </citation>
    <scope>NUCLEOTIDE SEQUENCE [LARGE SCALE GENOMIC DNA]</scope>
    <source>
        <strain evidence="11 12">AS</strain>
    </source>
</reference>
<dbReference type="InterPro" id="IPR011691">
    <property type="entry name" value="Vesicle_transpt_SFT2"/>
</dbReference>
<evidence type="ECO:0000313" key="13">
    <source>
        <dbReference type="Proteomes" id="UP000195489"/>
    </source>
</evidence>
<dbReference type="Proteomes" id="UP000071118">
    <property type="component" value="Chromosome 13"/>
</dbReference>
<keyword evidence="6 8" id="KW-0472">Membrane</keyword>
<comment type="subcellular location">
    <subcellularLocation>
        <location evidence="1 8">Membrane</location>
        <topology evidence="1 8">Multi-pass membrane protein</topology>
    </subcellularLocation>
</comment>
<dbReference type="PANTHER" id="PTHR23137">
    <property type="entry name" value="VESICLE TRANSPORT PROTEIN-RELATED"/>
    <property type="match status" value="1"/>
</dbReference>
<dbReference type="GO" id="GO:0016192">
    <property type="term" value="P:vesicle-mediated transport"/>
    <property type="evidence" value="ECO:0007669"/>
    <property type="project" value="InterPro"/>
</dbReference>
<keyword evidence="4 8" id="KW-0653">Protein transport</keyword>
<name>A0A077TU51_PLACU</name>
<protein>
    <recommendedName>
        <fullName evidence="8">Vesicle transport protein</fullName>
    </recommendedName>
</protein>
<evidence type="ECO:0000313" key="9">
    <source>
        <dbReference type="EMBL" id="SCM05282.1"/>
    </source>
</evidence>
<dbReference type="Proteomes" id="UP000507163">
    <property type="component" value="Chromosome 13"/>
</dbReference>
<dbReference type="KEGG" id="pcb:PCHAS_1341800"/>
<dbReference type="EMBL" id="LK022890">
    <property type="protein sequence ID" value="VTZ70370.1"/>
    <property type="molecule type" value="Genomic_DNA"/>
</dbReference>
<evidence type="ECO:0000313" key="11">
    <source>
        <dbReference type="EMBL" id="VTZ70370.1"/>
    </source>
</evidence>
<accession>A0A077TU51</accession>
<evidence type="ECO:0000256" key="7">
    <source>
        <dbReference type="ARBA" id="ARBA00025800"/>
    </source>
</evidence>
<gene>
    <name evidence="9" type="ORF">PCHAJ_000390000</name>
    <name evidence="11" type="ORF">PCHAS_1341800</name>
    <name evidence="10" type="ORF">PCHCB_000393300</name>
</gene>
<dbReference type="Pfam" id="PF04178">
    <property type="entry name" value="Got1"/>
    <property type="match status" value="1"/>
</dbReference>
<evidence type="ECO:0000256" key="1">
    <source>
        <dbReference type="ARBA" id="ARBA00004141"/>
    </source>
</evidence>
<dbReference type="PANTHER" id="PTHR23137:SF36">
    <property type="entry name" value="VESICLE TRANSPORT PROTEIN SFT2C"/>
    <property type="match status" value="1"/>
</dbReference>
<proteinExistence type="inferred from homology"/>
<evidence type="ECO:0000256" key="8">
    <source>
        <dbReference type="RuleBase" id="RU363111"/>
    </source>
</evidence>
<dbReference type="AlphaFoldDB" id="A0A077TU51"/>
<comment type="function">
    <text evidence="8">May be involved in fusion of retrograde transport vesicles derived from an endocytic compartment with the Golgi complex.</text>
</comment>
<evidence type="ECO:0000256" key="2">
    <source>
        <dbReference type="ARBA" id="ARBA00022448"/>
    </source>
</evidence>
<dbReference type="GO" id="GO:0016020">
    <property type="term" value="C:membrane"/>
    <property type="evidence" value="ECO:0007669"/>
    <property type="project" value="UniProtKB-SubCell"/>
</dbReference>
<comment type="similarity">
    <text evidence="7 8">Belongs to the SFT2 family.</text>
</comment>
<evidence type="ECO:0000256" key="6">
    <source>
        <dbReference type="ARBA" id="ARBA00023136"/>
    </source>
</evidence>
<dbReference type="EMBL" id="LT608179">
    <property type="protein sequence ID" value="SCM05282.1"/>
    <property type="molecule type" value="Genomic_DNA"/>
</dbReference>